<dbReference type="PATRIC" id="fig|649747.3.peg.5419"/>
<dbReference type="HOGENOM" id="CLU_2894090_0_0_9"/>
<gene>
    <name evidence="1" type="ORF">HMPREF0083_06060</name>
</gene>
<name>U1W7J0_ANEAE</name>
<dbReference type="eggNOG" id="COG3666">
    <property type="taxonomic scope" value="Bacteria"/>
</dbReference>
<evidence type="ECO:0000313" key="1">
    <source>
        <dbReference type="EMBL" id="ERI04459.1"/>
    </source>
</evidence>
<reference evidence="1 2" key="1">
    <citation type="submission" date="2013-08" db="EMBL/GenBank/DDBJ databases">
        <authorList>
            <person name="Weinstock G."/>
            <person name="Sodergren E."/>
            <person name="Wylie T."/>
            <person name="Fulton L."/>
            <person name="Fulton R."/>
            <person name="Fronick C."/>
            <person name="O'Laughlin M."/>
            <person name="Godfrey J."/>
            <person name="Miner T."/>
            <person name="Herter B."/>
            <person name="Appelbaum E."/>
            <person name="Cordes M."/>
            <person name="Lek S."/>
            <person name="Wollam A."/>
            <person name="Pepin K.H."/>
            <person name="Palsikar V.B."/>
            <person name="Mitreva M."/>
            <person name="Wilson R.K."/>
        </authorList>
    </citation>
    <scope>NUCLEOTIDE SEQUENCE [LARGE SCALE GENOMIC DNA]</scope>
    <source>
        <strain evidence="1 2">ATCC 12856</strain>
    </source>
</reference>
<dbReference type="STRING" id="649747.HMPREF0083_06060"/>
<proteinExistence type="predicted"/>
<dbReference type="AlphaFoldDB" id="U1W7J0"/>
<keyword evidence="2" id="KW-1185">Reference proteome</keyword>
<dbReference type="EMBL" id="AWSJ01000383">
    <property type="protein sequence ID" value="ERI04459.1"/>
    <property type="molecule type" value="Genomic_DNA"/>
</dbReference>
<comment type="caution">
    <text evidence="1">The sequence shown here is derived from an EMBL/GenBank/DDBJ whole genome shotgun (WGS) entry which is preliminary data.</text>
</comment>
<sequence length="62" mass="7251">MKHDHISFIDYNVNQLMLPMDISELIPRHSVAHVVNDMIERIPDFHFLRYYPGGGAVVFILK</sequence>
<accession>U1W7J0</accession>
<dbReference type="Proteomes" id="UP000016511">
    <property type="component" value="Unassembled WGS sequence"/>
</dbReference>
<evidence type="ECO:0000313" key="2">
    <source>
        <dbReference type="Proteomes" id="UP000016511"/>
    </source>
</evidence>
<organism evidence="1 2">
    <name type="scientific">Aneurinibacillus aneurinilyticus ATCC 12856</name>
    <dbReference type="NCBI Taxonomy" id="649747"/>
    <lineage>
        <taxon>Bacteria</taxon>
        <taxon>Bacillati</taxon>
        <taxon>Bacillota</taxon>
        <taxon>Bacilli</taxon>
        <taxon>Bacillales</taxon>
        <taxon>Paenibacillaceae</taxon>
        <taxon>Aneurinibacillus group</taxon>
        <taxon>Aneurinibacillus</taxon>
    </lineage>
</organism>
<protein>
    <submittedName>
        <fullName evidence="1">Uncharacterized protein</fullName>
    </submittedName>
</protein>